<evidence type="ECO:0008006" key="3">
    <source>
        <dbReference type="Google" id="ProtNLM"/>
    </source>
</evidence>
<proteinExistence type="predicted"/>
<dbReference type="EMBL" id="AUXX01000005">
    <property type="protein sequence ID" value="KZN69162.1"/>
    <property type="molecule type" value="Genomic_DNA"/>
</dbReference>
<gene>
    <name evidence="1" type="ORF">N478_12390</name>
</gene>
<comment type="caution">
    <text evidence="1">The sequence shown here is derived from an EMBL/GenBank/DDBJ whole genome shotgun (WGS) entry which is preliminary data.</text>
</comment>
<dbReference type="Proteomes" id="UP000076661">
    <property type="component" value="Unassembled WGS sequence"/>
</dbReference>
<evidence type="ECO:0000313" key="1">
    <source>
        <dbReference type="EMBL" id="KZN69162.1"/>
    </source>
</evidence>
<dbReference type="AlphaFoldDB" id="A0A167NYR4"/>
<sequence length="580" mass="66532">MADISNKEFLEELEQITAALRIDIEAKQRDIDPSPEAILERRQRVLGGDFEFFVYTYFPHHMWLDEGQRPSEFQQYFMDWFPKAIDLNNYWKHWFVAPRGEGKSTLAVKIAPVYIAVLALLQDEEVCKELGLTRPNIFIDFVILFGAEAKMPAKTLEVVKTELLNNGNLMLDFPEVCAKSPLWKIGEFATPQGVRFESRGSEQSVRGAFHGASRPKLLLSDDIITDKEAKSATERDNRWAFLEAAVQYLGPPGKGVKFLGVNTVLNNDDPISRAEHAAGHIVHRFKAISQLPENMELWEQCRELMLYKDKQFEKQAAGKGRAVALEEKPSFKFWIKNKKRMSKGAKTSWPSVRSLYDLMAMRASNKREFNREMQGIAKSDEEQIFYRFETWVNRLNLWTPYGACDPSMGKTASADPSALLVGFWARELNQLHLEHESRKVRGPSRLLKDLIKLQVEYNCLVWGFEDNNAYDFMRQTYMKDALDQGVALPLRGITATVPQEERIEGLEPFVINEPAQILFHPRRSRLLMDELENWPEKQSHHHYDLSCTLTILWMIASSGAGGIPKVRSKKVTKSIGGYHV</sequence>
<dbReference type="PATRIC" id="fig|1365257.3.peg.884"/>
<evidence type="ECO:0000313" key="2">
    <source>
        <dbReference type="Proteomes" id="UP000076661"/>
    </source>
</evidence>
<name>A0A167NYR4_9GAMM</name>
<organism evidence="1 2">
    <name type="scientific">Pseudoalteromonas luteoviolacea S4060-1</name>
    <dbReference type="NCBI Taxonomy" id="1365257"/>
    <lineage>
        <taxon>Bacteria</taxon>
        <taxon>Pseudomonadati</taxon>
        <taxon>Pseudomonadota</taxon>
        <taxon>Gammaproteobacteria</taxon>
        <taxon>Alteromonadales</taxon>
        <taxon>Pseudoalteromonadaceae</taxon>
        <taxon>Pseudoalteromonas</taxon>
    </lineage>
</organism>
<dbReference type="RefSeq" id="WP_063380116.1">
    <property type="nucleotide sequence ID" value="NZ_AUXX01000005.1"/>
</dbReference>
<reference evidence="1 2" key="1">
    <citation type="submission" date="2013-07" db="EMBL/GenBank/DDBJ databases">
        <title>Comparative Genomic and Metabolomic Analysis of Twelve Strains of Pseudoalteromonas luteoviolacea.</title>
        <authorList>
            <person name="Vynne N.G."/>
            <person name="Mansson M."/>
            <person name="Gram L."/>
        </authorList>
    </citation>
    <scope>NUCLEOTIDE SEQUENCE [LARGE SCALE GENOMIC DNA]</scope>
    <source>
        <strain evidence="1 2">S4060-1</strain>
    </source>
</reference>
<accession>A0A167NYR4</accession>
<protein>
    <recommendedName>
        <fullName evidence="3">Terminase</fullName>
    </recommendedName>
</protein>